<dbReference type="EMBL" id="GL733933">
    <property type="protein sequence ID" value="EFX61983.1"/>
    <property type="molecule type" value="Genomic_DNA"/>
</dbReference>
<keyword evidence="2" id="KW-0116">cAMP-binding</keyword>
<dbReference type="GO" id="GO:0005952">
    <property type="term" value="C:cAMP-dependent protein kinase complex"/>
    <property type="evidence" value="ECO:0000318"/>
    <property type="project" value="GO_Central"/>
</dbReference>
<evidence type="ECO:0000313" key="6">
    <source>
        <dbReference type="EMBL" id="EFX61983.1"/>
    </source>
</evidence>
<feature type="compositionally biased region" description="Polar residues" evidence="4">
    <location>
        <begin position="42"/>
        <end position="52"/>
    </location>
</feature>
<dbReference type="GO" id="GO:0034236">
    <property type="term" value="F:protein kinase A catalytic subunit binding"/>
    <property type="evidence" value="ECO:0000318"/>
    <property type="project" value="GO_Central"/>
</dbReference>
<evidence type="ECO:0000256" key="3">
    <source>
        <dbReference type="ARBA" id="ARBA00023149"/>
    </source>
</evidence>
<dbReference type="PROSITE" id="PS50042">
    <property type="entry name" value="CNMP_BINDING_3"/>
    <property type="match status" value="1"/>
</dbReference>
<feature type="region of interest" description="Disordered" evidence="4">
    <location>
        <begin position="1"/>
        <end position="52"/>
    </location>
</feature>
<gene>
    <name evidence="6" type="ORF">DAPPUDRAFT_120682</name>
</gene>
<dbReference type="OrthoDB" id="417078at2759"/>
<evidence type="ECO:0000259" key="5">
    <source>
        <dbReference type="PROSITE" id="PS50042"/>
    </source>
</evidence>
<dbReference type="InterPro" id="IPR050503">
    <property type="entry name" value="cAMP-dep_PK_reg_su-like"/>
</dbReference>
<proteinExistence type="inferred from homology"/>
<dbReference type="InParanoid" id="E9I1Z6"/>
<keyword evidence="7" id="KW-1185">Reference proteome</keyword>
<keyword evidence="2" id="KW-0547">Nucleotide-binding</keyword>
<dbReference type="STRING" id="6669.E9I1Z6"/>
<reference evidence="6 7" key="1">
    <citation type="journal article" date="2011" name="Science">
        <title>The ecoresponsive genome of Daphnia pulex.</title>
        <authorList>
            <person name="Colbourne J.K."/>
            <person name="Pfrender M.E."/>
            <person name="Gilbert D."/>
            <person name="Thomas W.K."/>
            <person name="Tucker A."/>
            <person name="Oakley T.H."/>
            <person name="Tokishita S."/>
            <person name="Aerts A."/>
            <person name="Arnold G.J."/>
            <person name="Basu M.K."/>
            <person name="Bauer D.J."/>
            <person name="Caceres C.E."/>
            <person name="Carmel L."/>
            <person name="Casola C."/>
            <person name="Choi J.H."/>
            <person name="Detter J.C."/>
            <person name="Dong Q."/>
            <person name="Dusheyko S."/>
            <person name="Eads B.D."/>
            <person name="Frohlich T."/>
            <person name="Geiler-Samerotte K.A."/>
            <person name="Gerlach D."/>
            <person name="Hatcher P."/>
            <person name="Jogdeo S."/>
            <person name="Krijgsveld J."/>
            <person name="Kriventseva E.V."/>
            <person name="Kultz D."/>
            <person name="Laforsch C."/>
            <person name="Lindquist E."/>
            <person name="Lopez J."/>
            <person name="Manak J.R."/>
            <person name="Muller J."/>
            <person name="Pangilinan J."/>
            <person name="Patwardhan R.P."/>
            <person name="Pitluck S."/>
            <person name="Pritham E.J."/>
            <person name="Rechtsteiner A."/>
            <person name="Rho M."/>
            <person name="Rogozin I.B."/>
            <person name="Sakarya O."/>
            <person name="Salamov A."/>
            <person name="Schaack S."/>
            <person name="Shapiro H."/>
            <person name="Shiga Y."/>
            <person name="Skalitzky C."/>
            <person name="Smith Z."/>
            <person name="Souvorov A."/>
            <person name="Sung W."/>
            <person name="Tang Z."/>
            <person name="Tsuchiya D."/>
            <person name="Tu H."/>
            <person name="Vos H."/>
            <person name="Wang M."/>
            <person name="Wolf Y.I."/>
            <person name="Yamagata H."/>
            <person name="Yamada T."/>
            <person name="Ye Y."/>
            <person name="Shaw J.R."/>
            <person name="Andrews J."/>
            <person name="Crease T.J."/>
            <person name="Tang H."/>
            <person name="Lucas S.M."/>
            <person name="Robertson H.M."/>
            <person name="Bork P."/>
            <person name="Koonin E.V."/>
            <person name="Zdobnov E.M."/>
            <person name="Grigoriev I.V."/>
            <person name="Lynch M."/>
            <person name="Boore J.L."/>
        </authorList>
    </citation>
    <scope>NUCLEOTIDE SEQUENCE [LARGE SCALE GENOMIC DNA]</scope>
</reference>
<accession>E9I1Z6</accession>
<dbReference type="KEGG" id="dpx:DAPPUDRAFT_120682"/>
<dbReference type="CDD" id="cd00038">
    <property type="entry name" value="CAP_ED"/>
    <property type="match status" value="1"/>
</dbReference>
<dbReference type="GO" id="GO:0007189">
    <property type="term" value="P:adenylate cyclase-activating G protein-coupled receptor signaling pathway"/>
    <property type="evidence" value="ECO:0000318"/>
    <property type="project" value="GO_Central"/>
</dbReference>
<evidence type="ECO:0000256" key="1">
    <source>
        <dbReference type="ARBA" id="ARBA00005753"/>
    </source>
</evidence>
<dbReference type="eggNOG" id="KOG1113">
    <property type="taxonomic scope" value="Eukaryota"/>
</dbReference>
<dbReference type="GO" id="GO:0005829">
    <property type="term" value="C:cytosol"/>
    <property type="evidence" value="ECO:0000318"/>
    <property type="project" value="GO_Central"/>
</dbReference>
<dbReference type="GO" id="GO:0030552">
    <property type="term" value="F:cAMP binding"/>
    <property type="evidence" value="ECO:0000318"/>
    <property type="project" value="GO_Central"/>
</dbReference>
<dbReference type="PANTHER" id="PTHR11635:SF152">
    <property type="entry name" value="CAMP-DEPENDENT PROTEIN KINASE TYPE I REGULATORY SUBUNIT-RELATED"/>
    <property type="match status" value="1"/>
</dbReference>
<comment type="similarity">
    <text evidence="1">Belongs to the cAMP-dependent kinase regulatory chain family.</text>
</comment>
<name>E9I1Z6_DAPPU</name>
<dbReference type="PANTHER" id="PTHR11635">
    <property type="entry name" value="CAMP-DEPENDENT PROTEIN KINASE REGULATORY CHAIN"/>
    <property type="match status" value="1"/>
</dbReference>
<dbReference type="SUPFAM" id="SSF51206">
    <property type="entry name" value="cAMP-binding domain-like"/>
    <property type="match status" value="1"/>
</dbReference>
<evidence type="ECO:0000256" key="2">
    <source>
        <dbReference type="ARBA" id="ARBA00022566"/>
    </source>
</evidence>
<dbReference type="GO" id="GO:0004862">
    <property type="term" value="F:cAMP-dependent protein kinase inhibitor activity"/>
    <property type="evidence" value="ECO:0000318"/>
    <property type="project" value="GO_Central"/>
</dbReference>
<dbReference type="Gene3D" id="2.60.120.10">
    <property type="entry name" value="Jelly Rolls"/>
    <property type="match status" value="1"/>
</dbReference>
<feature type="compositionally biased region" description="Basic and acidic residues" evidence="4">
    <location>
        <begin position="1"/>
        <end position="16"/>
    </location>
</feature>
<dbReference type="PRINTS" id="PR00103">
    <property type="entry name" value="CAMPKINASE"/>
</dbReference>
<dbReference type="InterPro" id="IPR014710">
    <property type="entry name" value="RmlC-like_jellyroll"/>
</dbReference>
<feature type="domain" description="Cyclic nucleotide-binding" evidence="5">
    <location>
        <begin position="178"/>
        <end position="226"/>
    </location>
</feature>
<keyword evidence="3" id="KW-0114">cAMP</keyword>
<dbReference type="AlphaFoldDB" id="E9I1Z6"/>
<dbReference type="InterPro" id="IPR018490">
    <property type="entry name" value="cNMP-bd_dom_sf"/>
</dbReference>
<dbReference type="HOGENOM" id="CLU_1166864_0_0_1"/>
<dbReference type="InterPro" id="IPR000595">
    <property type="entry name" value="cNMP-bd_dom"/>
</dbReference>
<protein>
    <recommendedName>
        <fullName evidence="5">Cyclic nucleotide-binding domain-containing protein</fullName>
    </recommendedName>
</protein>
<evidence type="ECO:0000256" key="4">
    <source>
        <dbReference type="SAM" id="MobiDB-lite"/>
    </source>
</evidence>
<dbReference type="Proteomes" id="UP000000305">
    <property type="component" value="Unassembled WGS sequence"/>
</dbReference>
<evidence type="ECO:0000313" key="7">
    <source>
        <dbReference type="Proteomes" id="UP000000305"/>
    </source>
</evidence>
<sequence length="238" mass="26076">MGQSSSKKDFKLDDSKGSSFEPTGSIKKRIEAADVAVPSGMPKSSSRTLVTPKQQPAQVVVAIAENSVAMTTDQPEAQSNTEVVPTAILLLLRLLKMPTEGCPLFAGRLRRIAQCRSGLYLLCSFNNDGGITGMRPRRGGVSGDQISEEHAINYVKKVVPKDFKTMDALAKAIAKNVLFSHLDENERPDILDAMFPVSAHSGEVIIQQNDEGDNFYVIDQGEVEVTLLYLRYVLRYVT</sequence>
<organism evidence="6 7">
    <name type="scientific">Daphnia pulex</name>
    <name type="common">Water flea</name>
    <dbReference type="NCBI Taxonomy" id="6669"/>
    <lineage>
        <taxon>Eukaryota</taxon>
        <taxon>Metazoa</taxon>
        <taxon>Ecdysozoa</taxon>
        <taxon>Arthropoda</taxon>
        <taxon>Crustacea</taxon>
        <taxon>Branchiopoda</taxon>
        <taxon>Diplostraca</taxon>
        <taxon>Cladocera</taxon>
        <taxon>Anomopoda</taxon>
        <taxon>Daphniidae</taxon>
        <taxon>Daphnia</taxon>
    </lineage>
</organism>